<dbReference type="Pfam" id="PF03448">
    <property type="entry name" value="MgtE_N"/>
    <property type="match status" value="1"/>
</dbReference>
<dbReference type="PANTHER" id="PTHR43773:SF1">
    <property type="entry name" value="MAGNESIUM TRANSPORTER MGTE"/>
    <property type="match status" value="1"/>
</dbReference>
<dbReference type="Pfam" id="PF00571">
    <property type="entry name" value="CBS"/>
    <property type="match status" value="2"/>
</dbReference>
<keyword evidence="5 9" id="KW-0460">Magnesium</keyword>
<dbReference type="GO" id="GO:0005886">
    <property type="term" value="C:plasma membrane"/>
    <property type="evidence" value="ECO:0007669"/>
    <property type="project" value="UniProtKB-SubCell"/>
</dbReference>
<dbReference type="SUPFAM" id="SSF158791">
    <property type="entry name" value="MgtE N-terminal domain-like"/>
    <property type="match status" value="1"/>
</dbReference>
<comment type="function">
    <text evidence="9">Acts as a magnesium transporter.</text>
</comment>
<feature type="domain" description="CBS" evidence="10">
    <location>
        <begin position="200"/>
        <end position="256"/>
    </location>
</feature>
<dbReference type="Proteomes" id="UP000325607">
    <property type="component" value="Unassembled WGS sequence"/>
</dbReference>
<evidence type="ECO:0000256" key="9">
    <source>
        <dbReference type="RuleBase" id="RU362011"/>
    </source>
</evidence>
<dbReference type="CDD" id="cd04606">
    <property type="entry name" value="CBS_pair_Mg_transporter"/>
    <property type="match status" value="1"/>
</dbReference>
<evidence type="ECO:0000259" key="10">
    <source>
        <dbReference type="PROSITE" id="PS51371"/>
    </source>
</evidence>
<organism evidence="11 12">
    <name type="scientific">Pseudomonas fluorescens</name>
    <dbReference type="NCBI Taxonomy" id="294"/>
    <lineage>
        <taxon>Bacteria</taxon>
        <taxon>Pseudomonadati</taxon>
        <taxon>Pseudomonadota</taxon>
        <taxon>Gammaproteobacteria</taxon>
        <taxon>Pseudomonadales</taxon>
        <taxon>Pseudomonadaceae</taxon>
        <taxon>Pseudomonas</taxon>
    </lineage>
</organism>
<keyword evidence="7 9" id="KW-0472">Membrane</keyword>
<dbReference type="Gene3D" id="1.25.60.10">
    <property type="entry name" value="MgtE N-terminal domain-like"/>
    <property type="match status" value="1"/>
</dbReference>
<accession>A0A5E6U3J4</accession>
<dbReference type="Gene3D" id="3.10.580.10">
    <property type="entry name" value="CBS-domain"/>
    <property type="match status" value="1"/>
</dbReference>
<evidence type="ECO:0000256" key="7">
    <source>
        <dbReference type="ARBA" id="ARBA00023136"/>
    </source>
</evidence>
<dbReference type="InterPro" id="IPR006668">
    <property type="entry name" value="Mg_transptr_MgtE_intracell_dom"/>
</dbReference>
<feature type="transmembrane region" description="Helical" evidence="9">
    <location>
        <begin position="422"/>
        <end position="445"/>
    </location>
</feature>
<feature type="domain" description="CBS" evidence="10">
    <location>
        <begin position="136"/>
        <end position="199"/>
    </location>
</feature>
<dbReference type="GO" id="GO:0046872">
    <property type="term" value="F:metal ion binding"/>
    <property type="evidence" value="ECO:0007669"/>
    <property type="project" value="UniProtKB-KW"/>
</dbReference>
<dbReference type="PROSITE" id="PS51371">
    <property type="entry name" value="CBS"/>
    <property type="match status" value="2"/>
</dbReference>
<dbReference type="Gene3D" id="1.10.357.20">
    <property type="entry name" value="SLC41 divalent cation transporters, integral membrane domain"/>
    <property type="match status" value="1"/>
</dbReference>
<comment type="similarity">
    <text evidence="2 9">Belongs to the SLC41A transporter family.</text>
</comment>
<keyword evidence="6 9" id="KW-1133">Transmembrane helix</keyword>
<dbReference type="OrthoDB" id="9790355at2"/>
<comment type="subunit">
    <text evidence="9">Homodimer.</text>
</comment>
<evidence type="ECO:0000256" key="2">
    <source>
        <dbReference type="ARBA" id="ARBA00009749"/>
    </source>
</evidence>
<dbReference type="NCBIfam" id="TIGR00400">
    <property type="entry name" value="mgtE"/>
    <property type="match status" value="1"/>
</dbReference>
<dbReference type="GO" id="GO:0015095">
    <property type="term" value="F:magnesium ion transmembrane transporter activity"/>
    <property type="evidence" value="ECO:0007669"/>
    <property type="project" value="UniProtKB-UniRule"/>
</dbReference>
<dbReference type="SUPFAM" id="SSF161093">
    <property type="entry name" value="MgtE membrane domain-like"/>
    <property type="match status" value="1"/>
</dbReference>
<dbReference type="InterPro" id="IPR036739">
    <property type="entry name" value="SLC41_membr_dom_sf"/>
</dbReference>
<feature type="transmembrane region" description="Helical" evidence="9">
    <location>
        <begin position="284"/>
        <end position="302"/>
    </location>
</feature>
<dbReference type="Pfam" id="PF01769">
    <property type="entry name" value="MgtE"/>
    <property type="match status" value="1"/>
</dbReference>
<dbReference type="RefSeq" id="WP_150581376.1">
    <property type="nucleotide sequence ID" value="NZ_CABVGX010000025.1"/>
</dbReference>
<keyword evidence="9" id="KW-0479">Metal-binding</keyword>
<gene>
    <name evidence="11" type="ORF">PS645_03249</name>
</gene>
<keyword evidence="8" id="KW-0129">CBS domain</keyword>
<evidence type="ECO:0000313" key="11">
    <source>
        <dbReference type="EMBL" id="VVN00190.1"/>
    </source>
</evidence>
<evidence type="ECO:0000256" key="6">
    <source>
        <dbReference type="ARBA" id="ARBA00022989"/>
    </source>
</evidence>
<dbReference type="InterPro" id="IPR000644">
    <property type="entry name" value="CBS_dom"/>
</dbReference>
<evidence type="ECO:0000256" key="3">
    <source>
        <dbReference type="ARBA" id="ARBA00022448"/>
    </source>
</evidence>
<dbReference type="InterPro" id="IPR038076">
    <property type="entry name" value="MgtE_N_sf"/>
</dbReference>
<dbReference type="PANTHER" id="PTHR43773">
    <property type="entry name" value="MAGNESIUM TRANSPORTER MGTE"/>
    <property type="match status" value="1"/>
</dbReference>
<keyword evidence="9" id="KW-1003">Cell membrane</keyword>
<sequence length="449" mass="48213">MTTSAIATNLSTLLSKQRPHDAHASLTQLQPADAAEQLDQLTTLQVIQLLGLEPLTRRAQVFGYFSLERQVELSRALPRAALATLIAAMSADERADLFNRFDEEQREALLPALAQLERDDLRRLSSYLEGTAGALMTSEYSTLKAGMSASEAIAALRLGAADAETIYQTYVLDDERRLLGTLSLRELILATGDTPVSQLMVQPVISARVNDTQEQVAKKIGRYDLLALPILDRDHRLVGIVTTDDALDVVEQEATEDFHKGASISLKIGNIKNATIGLLYRKRVFWLVLLVFGNLFSGAGIAAFEEIIAANIALVFFLPLLVDSGGNSGSQAATLMVRALATGEVVMRDWLRLLGRECFVALGLGLTMALAVAGLGLMRGGLDIALVVASSMVLIVIIGSLIGMSLPFLLSRMRLDPATASAPLITSIADATGVLIYLGIASQVLDLSV</sequence>
<dbReference type="InterPro" id="IPR006667">
    <property type="entry name" value="SLC41_membr_dom"/>
</dbReference>
<evidence type="ECO:0000256" key="5">
    <source>
        <dbReference type="ARBA" id="ARBA00022842"/>
    </source>
</evidence>
<keyword evidence="4 9" id="KW-0812">Transmembrane</keyword>
<dbReference type="SMART" id="SM00924">
    <property type="entry name" value="MgtE_N"/>
    <property type="match status" value="1"/>
</dbReference>
<proteinExistence type="inferred from homology"/>
<feature type="transmembrane region" description="Helical" evidence="9">
    <location>
        <begin position="308"/>
        <end position="326"/>
    </location>
</feature>
<evidence type="ECO:0000256" key="4">
    <source>
        <dbReference type="ARBA" id="ARBA00022692"/>
    </source>
</evidence>
<feature type="transmembrane region" description="Helical" evidence="9">
    <location>
        <begin position="384"/>
        <end position="410"/>
    </location>
</feature>
<feature type="transmembrane region" description="Helical" evidence="9">
    <location>
        <begin position="358"/>
        <end position="378"/>
    </location>
</feature>
<dbReference type="SMART" id="SM00116">
    <property type="entry name" value="CBS"/>
    <property type="match status" value="1"/>
</dbReference>
<name>A0A5E6U3J4_PSEFL</name>
<protein>
    <recommendedName>
        <fullName evidence="9">Magnesium transporter MgtE</fullName>
    </recommendedName>
</protein>
<dbReference type="EMBL" id="CABVGX010000025">
    <property type="protein sequence ID" value="VVN00190.1"/>
    <property type="molecule type" value="Genomic_DNA"/>
</dbReference>
<keyword evidence="3 9" id="KW-0813">Transport</keyword>
<dbReference type="AlphaFoldDB" id="A0A5E6U3J4"/>
<dbReference type="InterPro" id="IPR006669">
    <property type="entry name" value="MgtE_transporter"/>
</dbReference>
<dbReference type="SUPFAM" id="SSF54631">
    <property type="entry name" value="CBS-domain pair"/>
    <property type="match status" value="1"/>
</dbReference>
<evidence type="ECO:0000256" key="8">
    <source>
        <dbReference type="PROSITE-ProRule" id="PRU00703"/>
    </source>
</evidence>
<reference evidence="11 12" key="1">
    <citation type="submission" date="2019-09" db="EMBL/GenBank/DDBJ databases">
        <authorList>
            <person name="Chandra G."/>
            <person name="Truman W A."/>
        </authorList>
    </citation>
    <scope>NUCLEOTIDE SEQUENCE [LARGE SCALE GENOMIC DNA]</scope>
    <source>
        <strain evidence="11">PS645</strain>
    </source>
</reference>
<evidence type="ECO:0000313" key="12">
    <source>
        <dbReference type="Proteomes" id="UP000325607"/>
    </source>
</evidence>
<evidence type="ECO:0000256" key="1">
    <source>
        <dbReference type="ARBA" id="ARBA00004141"/>
    </source>
</evidence>
<comment type="subcellular location">
    <subcellularLocation>
        <location evidence="9">Cell membrane</location>
        <topology evidence="9">Multi-pass membrane protein</topology>
    </subcellularLocation>
    <subcellularLocation>
        <location evidence="1">Membrane</location>
        <topology evidence="1">Multi-pass membrane protein</topology>
    </subcellularLocation>
</comment>
<dbReference type="InterPro" id="IPR046342">
    <property type="entry name" value="CBS_dom_sf"/>
</dbReference>